<dbReference type="InterPro" id="IPR024759">
    <property type="entry name" value="UvrB_YAD/RRR_dom"/>
</dbReference>
<dbReference type="RefSeq" id="XP_007509691.1">
    <property type="nucleotide sequence ID" value="XM_007509629.1"/>
</dbReference>
<dbReference type="PROSITE" id="PS50164">
    <property type="entry name" value="GIY_YIG"/>
    <property type="match status" value="1"/>
</dbReference>
<dbReference type="InterPro" id="IPR047296">
    <property type="entry name" value="GIY-YIG_UvrC_Cho"/>
</dbReference>
<dbReference type="PROSITE" id="PS51194">
    <property type="entry name" value="HELICASE_CTER"/>
    <property type="match status" value="1"/>
</dbReference>
<dbReference type="CDD" id="cd10434">
    <property type="entry name" value="GIY-YIG_UvrC_Cho"/>
    <property type="match status" value="1"/>
</dbReference>
<dbReference type="GO" id="GO:0009381">
    <property type="term" value="F:excinuclease ABC activity"/>
    <property type="evidence" value="ECO:0007669"/>
    <property type="project" value="InterPro"/>
</dbReference>
<feature type="compositionally biased region" description="Low complexity" evidence="4">
    <location>
        <begin position="779"/>
        <end position="790"/>
    </location>
</feature>
<accession>K8EL84</accession>
<dbReference type="SMART" id="SM00490">
    <property type="entry name" value="HELICc"/>
    <property type="match status" value="1"/>
</dbReference>
<dbReference type="SMART" id="SM00487">
    <property type="entry name" value="DEXDc"/>
    <property type="match status" value="1"/>
</dbReference>
<dbReference type="InterPro" id="IPR006935">
    <property type="entry name" value="Helicase/UvrB_N"/>
</dbReference>
<dbReference type="PROSITE" id="PS50165">
    <property type="entry name" value="UVRC"/>
    <property type="match status" value="1"/>
</dbReference>
<dbReference type="SUPFAM" id="SSF82771">
    <property type="entry name" value="GIY-YIG endonuclease"/>
    <property type="match status" value="1"/>
</dbReference>
<feature type="domain" description="UvrC family homology region profile" evidence="6">
    <location>
        <begin position="1154"/>
        <end position="1380"/>
    </location>
</feature>
<dbReference type="eggNOG" id="ENOG502QQZA">
    <property type="taxonomic scope" value="Eukaryota"/>
</dbReference>
<dbReference type="Pfam" id="PF22920">
    <property type="entry name" value="UvrC_RNaseH"/>
    <property type="match status" value="1"/>
</dbReference>
<dbReference type="InterPro" id="IPR027417">
    <property type="entry name" value="P-loop_NTPase"/>
</dbReference>
<evidence type="ECO:0000259" key="7">
    <source>
        <dbReference type="PROSITE" id="PS51194"/>
    </source>
</evidence>
<dbReference type="GO" id="GO:0006289">
    <property type="term" value="P:nucleotide-excision repair"/>
    <property type="evidence" value="ECO:0007669"/>
    <property type="project" value="InterPro"/>
</dbReference>
<organism evidence="8 9">
    <name type="scientific">Bathycoccus prasinos</name>
    <dbReference type="NCBI Taxonomy" id="41875"/>
    <lineage>
        <taxon>Eukaryota</taxon>
        <taxon>Viridiplantae</taxon>
        <taxon>Chlorophyta</taxon>
        <taxon>Mamiellophyceae</taxon>
        <taxon>Mamiellales</taxon>
        <taxon>Bathycoccaceae</taxon>
        <taxon>Bathycoccus</taxon>
    </lineage>
</organism>
<dbReference type="PANTHER" id="PTHR24029:SF0">
    <property type="entry name" value="UVRABC SYSTEM PROTEIN B"/>
    <property type="match status" value="1"/>
</dbReference>
<dbReference type="Gene3D" id="3.40.50.300">
    <property type="entry name" value="P-loop containing nucleotide triphosphate hydrolases"/>
    <property type="match status" value="3"/>
</dbReference>
<dbReference type="Gene3D" id="3.30.420.340">
    <property type="entry name" value="UvrC, RNAse H endonuclease domain"/>
    <property type="match status" value="1"/>
</dbReference>
<keyword evidence="3" id="KW-0175">Coiled coil</keyword>
<reference evidence="8 9" key="1">
    <citation type="submission" date="2011-10" db="EMBL/GenBank/DDBJ databases">
        <authorList>
            <person name="Genoscope - CEA"/>
        </authorList>
    </citation>
    <scope>NUCLEOTIDE SEQUENCE [LARGE SCALE GENOMIC DNA]</scope>
    <source>
        <strain evidence="8 9">RCC 1105</strain>
    </source>
</reference>
<dbReference type="Gene3D" id="3.40.1440.10">
    <property type="entry name" value="GIY-YIG endonuclease"/>
    <property type="match status" value="1"/>
</dbReference>
<keyword evidence="9" id="KW-1185">Reference proteome</keyword>
<evidence type="ECO:0000256" key="1">
    <source>
        <dbReference type="ARBA" id="ARBA00022769"/>
    </source>
</evidence>
<dbReference type="EMBL" id="FO082267">
    <property type="protein sequence ID" value="CCO18806.1"/>
    <property type="molecule type" value="Genomic_DNA"/>
</dbReference>
<keyword evidence="2" id="KW-0234">DNA repair</keyword>
<dbReference type="Pfam" id="PF00271">
    <property type="entry name" value="Helicase_C"/>
    <property type="match status" value="1"/>
</dbReference>
<dbReference type="OrthoDB" id="16911at2759"/>
<dbReference type="SUPFAM" id="SSF52540">
    <property type="entry name" value="P-loop containing nucleoside triphosphate hydrolases"/>
    <property type="match status" value="2"/>
</dbReference>
<dbReference type="STRING" id="41875.K8EL84"/>
<name>K8EL84_9CHLO</name>
<dbReference type="GO" id="GO:0016887">
    <property type="term" value="F:ATP hydrolysis activity"/>
    <property type="evidence" value="ECO:0007669"/>
    <property type="project" value="InterPro"/>
</dbReference>
<dbReference type="GO" id="GO:0003677">
    <property type="term" value="F:DNA binding"/>
    <property type="evidence" value="ECO:0007669"/>
    <property type="project" value="InterPro"/>
</dbReference>
<dbReference type="PANTHER" id="PTHR24029">
    <property type="entry name" value="UVRABC SYSTEM PROTEIN B"/>
    <property type="match status" value="1"/>
</dbReference>
<feature type="region of interest" description="Disordered" evidence="4">
    <location>
        <begin position="109"/>
        <end position="151"/>
    </location>
</feature>
<dbReference type="GO" id="GO:0009380">
    <property type="term" value="C:excinuclease repair complex"/>
    <property type="evidence" value="ECO:0007669"/>
    <property type="project" value="InterPro"/>
</dbReference>
<dbReference type="InterPro" id="IPR004807">
    <property type="entry name" value="UvrB"/>
</dbReference>
<proteinExistence type="predicted"/>
<keyword evidence="2" id="KW-0267">Excision nuclease</keyword>
<dbReference type="Pfam" id="PF12344">
    <property type="entry name" value="UvrB"/>
    <property type="match status" value="1"/>
</dbReference>
<sequence>MSTPLDFLSRLLSSVCCKKILRHNHMSFCVRHHAHTTTTTTAFKSQTTTKTTKFVTAEYLFVSSNSRNRRRKRLVDVSSPREVGGGSMFLSRRQIRSVVGIARRRATCASSSPSSSSSSSNRKISNESASTSYAKNHRDVTAPFHPGGDQPSAIAKTLKLLKEKDRKFVSLRGATGTGKTFVVANVIAEHEKPVLVVVPNKTLAAQVARELRGYLRTSHLVELFVSHFSVYIPESCRGGRYVEKRSAVDPDLDALRHRATRALVEAKSTNRTPVIVASVSCLYGLGLPSDFVDAALFLGKDGEVGQYGNTEKIINKLETECLYERAPAFGAVERGQFRTRNKGTDQVEIRVWPPYSNEHVDITLDKHSGDFLEGKRVVYNEKEQQHETEYINAMTIWPRVHYVTPKERVTMAVKSINEELVCREHELREEDAVLEADRLRQRVSADLEMLRDIGWCPGAEHYSRHLRGAKPGEPPVTLLDYFSHENNEDWLLVADESHVMLPQLRAMSGGDKSRKESLVKYGYRLPSALDNRPLTGDEFWQRVPKCLLVSATPGDDEHEWSGGEEGSVDMVVRPSGILDPPTEVLPKKNQLPKLASMIEKRARKGEASLVCALTKADCEDLAAYLTGKGLRADWMHSELAAPERAKRLAKLQLGELDVVVGAQLLREGLDLPRVSLVAILDADVSGFARSSRSLMQMMGRAARNKSGEAVLFADKETDAMKSALKEVERRRRKQALHNEKYNVTPKSATQGSESSERSLFDIMSEEIDAEKMSVGTMLSKSSSNNSDNNNHGGTINDEEVERALERWRQRREPNSEGFIRATTKTKALERKMKEDALAERQKRENQAYMEKDGTILGDLMDASGKSSSSSLGNAEAILTKHYGFDEATISRVKKIREMQKTLPAKCGVYRFLDKNGKSLYVGKAKSLRSRTSSYLTPGVLDNSARHRALLYKAESIDCVLTPGGEADALALEARIIQRERPRMNILLKDVPRSEAAYIVLSPDGKMFVVNSSSKETSDPRTFDNKWIFTQTTYREARNLSRSVDTALDLRGARFRVRYGDQDATETLNNRITAARLIFENKIGEAMEHVENTCANEDPRIVDRLKSLSNTWIQNLEDSKSNGSLAAFLSLSEEERKNWNVDVCAAVKSGRFISVKIARVRDGNVLDVLGTTVETYDDNDEDESTTLDLAEACQRTIESTYASARLVSLPDSVYIPHKFQDAKEAGVAFKSLGIRKRMVKTKKNETYLNALASLALENAREEVESIKSENDVLTTLSYALNMESPLTSTLANLSDLSIEGLDCSHFAGEHAVAAFARFDGSTESSGKHKVYNLPVNLVNPSDDYEGIRVAISKRCQSQTPLPDVILVDGGAGQLRAAKDALEAEGVGITNVVCRSDLEDPSYCETGKALEKLVFSRRVALASLAKGRSSGTERVFLVAEEEGEKEIEQSTTDTAFTLGIGVETVVDGPAMHLLRKVRDASHSVAIGSQRRRRRESRFREFIAKEELEEDDEVVSV</sequence>
<feature type="domain" description="Helicase C-terminal" evidence="7">
    <location>
        <begin position="590"/>
        <end position="749"/>
    </location>
</feature>
<gene>
    <name evidence="8" type="ordered locus">Bathy12g03520</name>
</gene>
<dbReference type="Proteomes" id="UP000198341">
    <property type="component" value="Chromosome 12"/>
</dbReference>
<protein>
    <submittedName>
        <fullName evidence="8">Excinuclease ABC subunit B</fullName>
    </submittedName>
</protein>
<keyword evidence="1" id="KW-0228">DNA excision</keyword>
<feature type="region of interest" description="Disordered" evidence="4">
    <location>
        <begin position="778"/>
        <end position="797"/>
    </location>
</feature>
<dbReference type="InterPro" id="IPR001650">
    <property type="entry name" value="Helicase_C-like"/>
</dbReference>
<feature type="domain" description="GIY-YIG" evidence="5">
    <location>
        <begin position="904"/>
        <end position="985"/>
    </location>
</feature>
<dbReference type="Pfam" id="PF08459">
    <property type="entry name" value="UvrC_RNaseH_dom"/>
    <property type="match status" value="1"/>
</dbReference>
<dbReference type="InterPro" id="IPR001162">
    <property type="entry name" value="UvrC_RNase_H_dom"/>
</dbReference>
<feature type="coiled-coil region" evidence="3">
    <location>
        <begin position="1248"/>
        <end position="1275"/>
    </location>
</feature>
<evidence type="ECO:0000259" key="5">
    <source>
        <dbReference type="PROSITE" id="PS50164"/>
    </source>
</evidence>
<keyword evidence="2" id="KW-0227">DNA damage</keyword>
<dbReference type="Pfam" id="PF04851">
    <property type="entry name" value="ResIII"/>
    <property type="match status" value="1"/>
</dbReference>
<evidence type="ECO:0000313" key="8">
    <source>
        <dbReference type="EMBL" id="CCO18806.1"/>
    </source>
</evidence>
<evidence type="ECO:0000259" key="6">
    <source>
        <dbReference type="PROSITE" id="PS50165"/>
    </source>
</evidence>
<evidence type="ECO:0000313" key="9">
    <source>
        <dbReference type="Proteomes" id="UP000198341"/>
    </source>
</evidence>
<dbReference type="InterPro" id="IPR035901">
    <property type="entry name" value="GIY-YIG_endonuc_sf"/>
</dbReference>
<dbReference type="InterPro" id="IPR014001">
    <property type="entry name" value="Helicase_ATP-bd"/>
</dbReference>
<dbReference type="GO" id="GO:0005524">
    <property type="term" value="F:ATP binding"/>
    <property type="evidence" value="ECO:0007669"/>
    <property type="project" value="InterPro"/>
</dbReference>
<dbReference type="KEGG" id="bpg:Bathy12g03520"/>
<feature type="region of interest" description="Disordered" evidence="4">
    <location>
        <begin position="729"/>
        <end position="757"/>
    </location>
</feature>
<dbReference type="InterPro" id="IPR038476">
    <property type="entry name" value="UvrC_RNase_H_dom_sf"/>
</dbReference>
<dbReference type="GeneID" id="19012585"/>
<feature type="compositionally biased region" description="Polar residues" evidence="4">
    <location>
        <begin position="744"/>
        <end position="753"/>
    </location>
</feature>
<dbReference type="Pfam" id="PF01541">
    <property type="entry name" value="GIY-YIG"/>
    <property type="match status" value="1"/>
</dbReference>
<dbReference type="InterPro" id="IPR000305">
    <property type="entry name" value="GIY-YIG_endonuc"/>
</dbReference>
<dbReference type="SMART" id="SM00465">
    <property type="entry name" value="GIYc"/>
    <property type="match status" value="1"/>
</dbReference>
<evidence type="ECO:0000256" key="2">
    <source>
        <dbReference type="ARBA" id="ARBA00022881"/>
    </source>
</evidence>
<feature type="compositionally biased region" description="Low complexity" evidence="4">
    <location>
        <begin position="109"/>
        <end position="130"/>
    </location>
</feature>
<evidence type="ECO:0000256" key="4">
    <source>
        <dbReference type="SAM" id="MobiDB-lite"/>
    </source>
</evidence>
<evidence type="ECO:0000256" key="3">
    <source>
        <dbReference type="SAM" id="Coils"/>
    </source>
</evidence>